<dbReference type="PANTHER" id="PTHR30386">
    <property type="entry name" value="MEMBRANE FUSION SUBUNIT OF EMRAB-TOLC MULTIDRUG EFFLUX PUMP"/>
    <property type="match status" value="1"/>
</dbReference>
<dbReference type="Pfam" id="PF25994">
    <property type="entry name" value="HH_AprE"/>
    <property type="match status" value="1"/>
</dbReference>
<evidence type="ECO:0000256" key="6">
    <source>
        <dbReference type="ARBA" id="ARBA00022692"/>
    </source>
</evidence>
<dbReference type="OrthoDB" id="9810980at2"/>
<feature type="domain" description="AprE-like long alpha-helical hairpin" evidence="11">
    <location>
        <begin position="88"/>
        <end position="276"/>
    </location>
</feature>
<feature type="domain" description="AprE-like beta-barrel" evidence="12">
    <location>
        <begin position="320"/>
        <end position="408"/>
    </location>
</feature>
<evidence type="ECO:0000259" key="11">
    <source>
        <dbReference type="Pfam" id="PF25994"/>
    </source>
</evidence>
<evidence type="ECO:0000256" key="8">
    <source>
        <dbReference type="ARBA" id="ARBA00023136"/>
    </source>
</evidence>
<dbReference type="EMBL" id="CP020331">
    <property type="protein sequence ID" value="AQZ53823.1"/>
    <property type="molecule type" value="Genomic_DNA"/>
</dbReference>
<dbReference type="GO" id="GO:0005886">
    <property type="term" value="C:plasma membrane"/>
    <property type="evidence" value="ECO:0007669"/>
    <property type="project" value="UniProtKB-SubCell"/>
</dbReference>
<dbReference type="Proteomes" id="UP000191135">
    <property type="component" value="Plasmid pMM170"/>
</dbReference>
<dbReference type="PANTHER" id="PTHR30386:SF17">
    <property type="entry name" value="ALKALINE PROTEASE SECRETION PROTEIN APRE"/>
    <property type="match status" value="1"/>
</dbReference>
<comment type="similarity">
    <text evidence="2 9">Belongs to the membrane fusion protein (MFP) (TC 8.A.1) family.</text>
</comment>
<evidence type="ECO:0000256" key="3">
    <source>
        <dbReference type="ARBA" id="ARBA00022448"/>
    </source>
</evidence>
<dbReference type="EMBL" id="CP020333">
    <property type="protein sequence ID" value="AQZ54431.1"/>
    <property type="molecule type" value="Genomic_DNA"/>
</dbReference>
<dbReference type="RefSeq" id="WP_018067088.1">
    <property type="nucleotide sequence ID" value="NZ_AQWH01000032.1"/>
</dbReference>
<dbReference type="InterPro" id="IPR058781">
    <property type="entry name" value="HH_AprE-like"/>
</dbReference>
<keyword evidence="4 9" id="KW-1003">Cell membrane</keyword>
<proteinExistence type="inferred from homology"/>
<dbReference type="Gene3D" id="2.40.50.100">
    <property type="match status" value="1"/>
</dbReference>
<accession>A0A1U9Z7X6</accession>
<keyword evidence="15" id="KW-1185">Reference proteome</keyword>
<evidence type="ECO:0000256" key="10">
    <source>
        <dbReference type="SAM" id="Coils"/>
    </source>
</evidence>
<evidence type="ECO:0000256" key="1">
    <source>
        <dbReference type="ARBA" id="ARBA00004377"/>
    </source>
</evidence>
<reference evidence="13 15" key="1">
    <citation type="submission" date="2017-03" db="EMBL/GenBank/DDBJ databases">
        <title>Foreign affairs: Plasmid Transfer between Roseobacters and Rhizobia.</title>
        <authorList>
            <person name="Bartling P."/>
            <person name="Bunk B."/>
            <person name="Overmann J."/>
            <person name="Brinkmann H."/>
            <person name="Petersen J."/>
        </authorList>
    </citation>
    <scope>NUCLEOTIDE SEQUENCE [LARGE SCALE GENOMIC DNA]</scope>
    <source>
        <strain evidence="13 15">MACL11</strain>
        <plasmid evidence="15">Plasmid pmm170</plasmid>
        <plasmid evidence="15">Plasmid pmm593</plasmid>
        <plasmid evidence="14">pMM170</plasmid>
        <plasmid evidence="13">pMM593</plasmid>
    </source>
</reference>
<evidence type="ECO:0000256" key="9">
    <source>
        <dbReference type="RuleBase" id="RU365093"/>
    </source>
</evidence>
<geneLocation type="plasmid" evidence="13">
    <name>pMM593</name>
</geneLocation>
<dbReference type="KEGG" id="mmed:Mame_04531"/>
<evidence type="ECO:0000256" key="4">
    <source>
        <dbReference type="ARBA" id="ARBA00022475"/>
    </source>
</evidence>
<dbReference type="AlphaFoldDB" id="A0A1U9Z7X6"/>
<dbReference type="InterPro" id="IPR050739">
    <property type="entry name" value="MFP"/>
</dbReference>
<keyword evidence="8 9" id="KW-0472">Membrane</keyword>
<dbReference type="Proteomes" id="UP000191135">
    <property type="component" value="Plasmid pMM593"/>
</dbReference>
<dbReference type="GO" id="GO:0015031">
    <property type="term" value="P:protein transport"/>
    <property type="evidence" value="ECO:0007669"/>
    <property type="project" value="InterPro"/>
</dbReference>
<comment type="subcellular location">
    <subcellularLocation>
        <location evidence="1 9">Cell inner membrane</location>
        <topology evidence="1 9">Single-pass membrane protein</topology>
    </subcellularLocation>
</comment>
<keyword evidence="10" id="KW-0175">Coiled coil</keyword>
<name>A0A1U9Z7X6_9HYPH</name>
<evidence type="ECO:0000256" key="2">
    <source>
        <dbReference type="ARBA" id="ARBA00009477"/>
    </source>
</evidence>
<sequence>MSGEWSAHHYLRNGFVALAIGVGAFALWGFATEINGAVIASGVVEVQARRQVIQHRDGGTVVEINVRDGESVVAGQPLIRLEETELLAERQMLSRQAFEAEARLARLASEVRGDESLDFGEELAEAAADDDALTLVLKDERSLFDARRETLALTLSQLEKQREQTDAMIASRLRQLAALNKQLGVVEEELERYQGLLDRGLSQASPLTATKQQAAELEGDIAGLEASIAEARGALAGYEVEMLKIAADRREAAQTEYRELQPQAAEIAERLNVAEQKYRRLSLSAPMDGVVYGLNVFTIGGVIQPGAEVAAILPANVPVILTVKVEPGQVDRVHDGQAAVVKFPNFNDRETPEFDGHVRTVSADALTDKETGQRYFRVEVALDPASLAAAEDRGILPGMPVEAFIQTGARSPTSYLLKPFTDYLDQAFREE</sequence>
<dbReference type="KEGG" id="mmed:Mame_05139"/>
<evidence type="ECO:0000259" key="12">
    <source>
        <dbReference type="Pfam" id="PF26002"/>
    </source>
</evidence>
<keyword evidence="3 9" id="KW-0813">Transport</keyword>
<organism evidence="13 15">
    <name type="scientific">Martelella mediterranea DSM 17316</name>
    <dbReference type="NCBI Taxonomy" id="1122214"/>
    <lineage>
        <taxon>Bacteria</taxon>
        <taxon>Pseudomonadati</taxon>
        <taxon>Pseudomonadota</taxon>
        <taxon>Alphaproteobacteria</taxon>
        <taxon>Hyphomicrobiales</taxon>
        <taxon>Aurantimonadaceae</taxon>
        <taxon>Martelella</taxon>
    </lineage>
</organism>
<dbReference type="InterPro" id="IPR058982">
    <property type="entry name" value="Beta-barrel_AprE"/>
</dbReference>
<evidence type="ECO:0000313" key="14">
    <source>
        <dbReference type="EMBL" id="AQZ54431.1"/>
    </source>
</evidence>
<evidence type="ECO:0000256" key="5">
    <source>
        <dbReference type="ARBA" id="ARBA00022519"/>
    </source>
</evidence>
<evidence type="ECO:0000256" key="7">
    <source>
        <dbReference type="ARBA" id="ARBA00022989"/>
    </source>
</evidence>
<geneLocation type="plasmid" evidence="15">
    <name>pmm170</name>
</geneLocation>
<geneLocation type="plasmid" evidence="14">
    <name>pMM170</name>
</geneLocation>
<keyword evidence="7 9" id="KW-1133">Transmembrane helix</keyword>
<protein>
    <recommendedName>
        <fullName evidence="9">Membrane fusion protein (MFP) family protein</fullName>
    </recommendedName>
</protein>
<keyword evidence="6 9" id="KW-0812">Transmembrane</keyword>
<keyword evidence="13" id="KW-0614">Plasmid</keyword>
<evidence type="ECO:0000313" key="15">
    <source>
        <dbReference type="Proteomes" id="UP000191135"/>
    </source>
</evidence>
<keyword evidence="5 9" id="KW-0997">Cell inner membrane</keyword>
<geneLocation type="plasmid" evidence="15">
    <name>pmm593</name>
</geneLocation>
<dbReference type="eggNOG" id="COG0845">
    <property type="taxonomic scope" value="Bacteria"/>
</dbReference>
<gene>
    <name evidence="13" type="primary">prsE_3</name>
    <name evidence="14" type="synonym">prsE_4</name>
    <name evidence="13" type="ORF">Mame_04531</name>
    <name evidence="14" type="ORF">Mame_05139</name>
</gene>
<dbReference type="PRINTS" id="PR01490">
    <property type="entry name" value="RTXTOXIND"/>
</dbReference>
<feature type="transmembrane region" description="Helical" evidence="9">
    <location>
        <begin position="12"/>
        <end position="31"/>
    </location>
</feature>
<dbReference type="Pfam" id="PF26002">
    <property type="entry name" value="Beta-barrel_AprE"/>
    <property type="match status" value="1"/>
</dbReference>
<evidence type="ECO:0000313" key="13">
    <source>
        <dbReference type="EMBL" id="AQZ53823.1"/>
    </source>
</evidence>
<dbReference type="InterPro" id="IPR010129">
    <property type="entry name" value="T1SS_HlyD"/>
</dbReference>
<dbReference type="NCBIfam" id="TIGR01843">
    <property type="entry name" value="type_I_hlyD"/>
    <property type="match status" value="1"/>
</dbReference>
<feature type="coiled-coil region" evidence="10">
    <location>
        <begin position="176"/>
        <end position="241"/>
    </location>
</feature>
<dbReference type="Gene3D" id="2.40.30.170">
    <property type="match status" value="1"/>
</dbReference>